<accession>A0A158KZP4</accession>
<protein>
    <submittedName>
        <fullName evidence="2">Glycosyl transferase family protein</fullName>
    </submittedName>
</protein>
<sequence>MLDAQALAFKQVLSLMIAQRAPSRFLKPGNAELDHLTDSYVRLLAANGILPSSLRDAALAVRLELNRAPAVHRPASFVTRKGVTALRANLLATLGVPGLHDLDRLDLDRLDLTVTATLDNAVQQAVSEQLASVATRDGAHAAGIYGYHMLREQDDPSKIAWSFTLFERVGGANVVRVQTDSVDQPFDINRGARRNLGSTAKVRTVVTYLQIVAALHERYGAMSAELDYVAHASDRSLRAMLDAAVERNYSANPGETFYTGGAQVFKNFESSDNARILTVHRAFQHSANRCS</sequence>
<dbReference type="EMBL" id="FCON02000203">
    <property type="protein sequence ID" value="SAL85861.1"/>
    <property type="molecule type" value="Genomic_DNA"/>
</dbReference>
<keyword evidence="3" id="KW-1185">Reference proteome</keyword>
<evidence type="ECO:0000313" key="2">
    <source>
        <dbReference type="EMBL" id="SAL85861.1"/>
    </source>
</evidence>
<name>A0A158KZP4_9BURK</name>
<evidence type="ECO:0000256" key="1">
    <source>
        <dbReference type="ARBA" id="ARBA00022679"/>
    </source>
</evidence>
<dbReference type="InterPro" id="IPR050396">
    <property type="entry name" value="Glycosyltr_51/Transpeptidase"/>
</dbReference>
<comment type="caution">
    <text evidence="2">The sequence shown here is derived from an EMBL/GenBank/DDBJ whole genome shotgun (WGS) entry which is preliminary data.</text>
</comment>
<dbReference type="AlphaFoldDB" id="A0A158KZP4"/>
<reference evidence="2" key="1">
    <citation type="submission" date="2016-01" db="EMBL/GenBank/DDBJ databases">
        <authorList>
            <person name="Peeters C."/>
        </authorList>
    </citation>
    <scope>NUCLEOTIDE SEQUENCE [LARGE SCALE GENOMIC DNA]</scope>
    <source>
        <strain evidence="2">LMG 22940</strain>
    </source>
</reference>
<dbReference type="GO" id="GO:0030288">
    <property type="term" value="C:outer membrane-bounded periplasmic space"/>
    <property type="evidence" value="ECO:0007669"/>
    <property type="project" value="TreeGrafter"/>
</dbReference>
<proteinExistence type="predicted"/>
<dbReference type="GO" id="GO:0008955">
    <property type="term" value="F:peptidoglycan glycosyltransferase activity"/>
    <property type="evidence" value="ECO:0007669"/>
    <property type="project" value="TreeGrafter"/>
</dbReference>
<dbReference type="PANTHER" id="PTHR32282">
    <property type="entry name" value="BINDING PROTEIN TRANSPEPTIDASE, PUTATIVE-RELATED"/>
    <property type="match status" value="1"/>
</dbReference>
<dbReference type="GO" id="GO:0009252">
    <property type="term" value="P:peptidoglycan biosynthetic process"/>
    <property type="evidence" value="ECO:0007669"/>
    <property type="project" value="TreeGrafter"/>
</dbReference>
<organism evidence="2 3">
    <name type="scientific">Caballeronia choica</name>
    <dbReference type="NCBI Taxonomy" id="326476"/>
    <lineage>
        <taxon>Bacteria</taxon>
        <taxon>Pseudomonadati</taxon>
        <taxon>Pseudomonadota</taxon>
        <taxon>Betaproteobacteria</taxon>
        <taxon>Burkholderiales</taxon>
        <taxon>Burkholderiaceae</taxon>
        <taxon>Caballeronia</taxon>
    </lineage>
</organism>
<evidence type="ECO:0000313" key="3">
    <source>
        <dbReference type="Proteomes" id="UP000054770"/>
    </source>
</evidence>
<dbReference type="PANTHER" id="PTHR32282:SF24">
    <property type="entry name" value="GLYCOSYL TRANSFERASE FAMILY 51 DOMAIN-CONTAINING PROTEIN"/>
    <property type="match status" value="1"/>
</dbReference>
<gene>
    <name evidence="2" type="ORF">AWB68_07828</name>
</gene>
<dbReference type="Proteomes" id="UP000054770">
    <property type="component" value="Unassembled WGS sequence"/>
</dbReference>
<keyword evidence="1 2" id="KW-0808">Transferase</keyword>